<organism evidence="2 3">
    <name type="scientific">Vreelandella lutescens</name>
    <dbReference type="NCBI Taxonomy" id="1602943"/>
    <lineage>
        <taxon>Bacteria</taxon>
        <taxon>Pseudomonadati</taxon>
        <taxon>Pseudomonadota</taxon>
        <taxon>Gammaproteobacteria</taxon>
        <taxon>Oceanospirillales</taxon>
        <taxon>Halomonadaceae</taxon>
        <taxon>Vreelandella</taxon>
    </lineage>
</organism>
<keyword evidence="1" id="KW-0812">Transmembrane</keyword>
<dbReference type="Proteomes" id="UP000597301">
    <property type="component" value="Unassembled WGS sequence"/>
</dbReference>
<feature type="transmembrane region" description="Helical" evidence="1">
    <location>
        <begin position="55"/>
        <end position="77"/>
    </location>
</feature>
<keyword evidence="1" id="KW-0472">Membrane</keyword>
<comment type="caution">
    <text evidence="2">The sequence shown here is derived from an EMBL/GenBank/DDBJ whole genome shotgun (WGS) entry which is preliminary data.</text>
</comment>
<evidence type="ECO:0000256" key="1">
    <source>
        <dbReference type="SAM" id="Phobius"/>
    </source>
</evidence>
<gene>
    <name evidence="2" type="ORF">GCM10011382_30130</name>
</gene>
<keyword evidence="1" id="KW-1133">Transmembrane helix</keyword>
<name>A0ABQ1PI08_9GAMM</name>
<protein>
    <submittedName>
        <fullName evidence="2">Uncharacterized protein</fullName>
    </submittedName>
</protein>
<evidence type="ECO:0000313" key="3">
    <source>
        <dbReference type="Proteomes" id="UP000597301"/>
    </source>
</evidence>
<sequence length="132" mass="15441">MSVVIENPYQKSWGYRSRDALITLTSLGLWGLVLAKLYLFFILGDAVLTHLAESMMLKIVLIGFVVTFLTFHCWALFNQHRHSRFLKRQRHHFQQPTPALEHDNQTQLERAFATDHTLREREHIGTPRQATN</sequence>
<keyword evidence="3" id="KW-1185">Reference proteome</keyword>
<reference evidence="3" key="1">
    <citation type="journal article" date="2019" name="Int. J. Syst. Evol. Microbiol.">
        <title>The Global Catalogue of Microorganisms (GCM) 10K type strain sequencing project: providing services to taxonomists for standard genome sequencing and annotation.</title>
        <authorList>
            <consortium name="The Broad Institute Genomics Platform"/>
            <consortium name="The Broad Institute Genome Sequencing Center for Infectious Disease"/>
            <person name="Wu L."/>
            <person name="Ma J."/>
        </authorList>
    </citation>
    <scope>NUCLEOTIDE SEQUENCE [LARGE SCALE GENOMIC DNA]</scope>
    <source>
        <strain evidence="3">CGMCC 1.15122</strain>
    </source>
</reference>
<proteinExistence type="predicted"/>
<evidence type="ECO:0000313" key="2">
    <source>
        <dbReference type="EMBL" id="GGC97608.1"/>
    </source>
</evidence>
<accession>A0ABQ1PI08</accession>
<dbReference type="EMBL" id="BMHM01000006">
    <property type="protein sequence ID" value="GGC97608.1"/>
    <property type="molecule type" value="Genomic_DNA"/>
</dbReference>
<feature type="transmembrane region" description="Helical" evidence="1">
    <location>
        <begin position="21"/>
        <end position="43"/>
    </location>
</feature>